<dbReference type="InterPro" id="IPR007712">
    <property type="entry name" value="RelE/ParE_toxin"/>
</dbReference>
<evidence type="ECO:0000313" key="2">
    <source>
        <dbReference type="EMBL" id="TDB54607.1"/>
    </source>
</evidence>
<dbReference type="EMBL" id="PUJY01000021">
    <property type="protein sequence ID" value="TDB54607.1"/>
    <property type="molecule type" value="Genomic_DNA"/>
</dbReference>
<proteinExistence type="predicted"/>
<evidence type="ECO:0000256" key="1">
    <source>
        <dbReference type="ARBA" id="ARBA00022649"/>
    </source>
</evidence>
<name>A0A4R4JJX8_9GAMM</name>
<keyword evidence="1" id="KW-1277">Toxin-antitoxin system</keyword>
<accession>A0A4R4JJX8</accession>
<dbReference type="AlphaFoldDB" id="A0A4R4JJX8"/>
<gene>
    <name evidence="2" type="ORF">C5467_13375</name>
</gene>
<dbReference type="Gene3D" id="3.30.2310.20">
    <property type="entry name" value="RelE-like"/>
    <property type="match status" value="1"/>
</dbReference>
<organism evidence="2 3">
    <name type="scientific">Photorhabdus khanii subsp. guanajuatensis</name>
    <dbReference type="NCBI Taxonomy" id="2100166"/>
    <lineage>
        <taxon>Bacteria</taxon>
        <taxon>Pseudomonadati</taxon>
        <taxon>Pseudomonadota</taxon>
        <taxon>Gammaproteobacteria</taxon>
        <taxon>Enterobacterales</taxon>
        <taxon>Morganellaceae</taxon>
        <taxon>Photorhabdus</taxon>
    </lineage>
</organism>
<dbReference type="Proteomes" id="UP000295598">
    <property type="component" value="Unassembled WGS sequence"/>
</dbReference>
<dbReference type="RefSeq" id="WP_036847396.1">
    <property type="nucleotide sequence ID" value="NZ_CAWOJO010000021.1"/>
</dbReference>
<comment type="caution">
    <text evidence="2">The sequence shown here is derived from an EMBL/GenBank/DDBJ whole genome shotgun (WGS) entry which is preliminary data.</text>
</comment>
<evidence type="ECO:0000313" key="3">
    <source>
        <dbReference type="Proteomes" id="UP000295598"/>
    </source>
</evidence>
<reference evidence="2 3" key="1">
    <citation type="journal article" date="2019" name="Int. J. Syst. Evol. Microbiol.">
        <title>Photorhabdus khanii subsp. guanajuatensis subsp. nov., isolated from Heterorhabditis atacamensis, and Photorhabdus luminescens subsp. mexicana subsp. nov., isolated from Heterorhabditis mexicana entomopathogenic nematodes.</title>
        <authorList>
            <person name="Machado R.A.R."/>
            <person name="Bruno P."/>
            <person name="Arce C.C.M."/>
            <person name="Liechti N."/>
            <person name="Kohler A."/>
            <person name="Bernal J."/>
            <person name="Bruggmann R."/>
            <person name="Turlings T.C.J."/>
        </authorList>
    </citation>
    <scope>NUCLEOTIDE SEQUENCE [LARGE SCALE GENOMIC DNA]</scope>
    <source>
        <strain evidence="2 3">MEX20-17</strain>
    </source>
</reference>
<protein>
    <submittedName>
        <fullName evidence="2">Type II toxin-antitoxin system RelE/ParE family toxin</fullName>
    </submittedName>
</protein>
<sequence length="98" mass="11026">MPSVVVTSAVVRDIKRLVDFLRQRDAIAAKSASSVISKHIRALKSNVLVGRPTEVYPLFELVIPFGGTGYVLLYRESPGSNTRYVLAIRHQRETDYKH</sequence>
<dbReference type="Pfam" id="PF05016">
    <property type="entry name" value="ParE_toxin"/>
    <property type="match status" value="1"/>
</dbReference>
<dbReference type="InterPro" id="IPR035093">
    <property type="entry name" value="RelE/ParE_toxin_dom_sf"/>
</dbReference>